<dbReference type="SUPFAM" id="SSF109604">
    <property type="entry name" value="HD-domain/PDEase-like"/>
    <property type="match status" value="1"/>
</dbReference>
<comment type="caution">
    <text evidence="1">The sequence shown here is derived from an EMBL/GenBank/DDBJ whole genome shotgun (WGS) entry which is preliminary data.</text>
</comment>
<name>A0A9D5C754_9LILI</name>
<dbReference type="AlphaFoldDB" id="A0A9D5C754"/>
<organism evidence="1 2">
    <name type="scientific">Dioscorea zingiberensis</name>
    <dbReference type="NCBI Taxonomy" id="325984"/>
    <lineage>
        <taxon>Eukaryota</taxon>
        <taxon>Viridiplantae</taxon>
        <taxon>Streptophyta</taxon>
        <taxon>Embryophyta</taxon>
        <taxon>Tracheophyta</taxon>
        <taxon>Spermatophyta</taxon>
        <taxon>Magnoliopsida</taxon>
        <taxon>Liliopsida</taxon>
        <taxon>Dioscoreales</taxon>
        <taxon>Dioscoreaceae</taxon>
        <taxon>Dioscorea</taxon>
    </lineage>
</organism>
<gene>
    <name evidence="1" type="ORF">J5N97_024400</name>
</gene>
<protein>
    <submittedName>
        <fullName evidence="1">Uncharacterized protein</fullName>
    </submittedName>
</protein>
<dbReference type="Gene3D" id="1.10.3210.10">
    <property type="entry name" value="Hypothetical protein af1432"/>
    <property type="match status" value="1"/>
</dbReference>
<evidence type="ECO:0000313" key="2">
    <source>
        <dbReference type="Proteomes" id="UP001085076"/>
    </source>
</evidence>
<reference evidence="1" key="1">
    <citation type="submission" date="2021-03" db="EMBL/GenBank/DDBJ databases">
        <authorList>
            <person name="Li Z."/>
            <person name="Yang C."/>
        </authorList>
    </citation>
    <scope>NUCLEOTIDE SEQUENCE</scope>
    <source>
        <strain evidence="1">Dzin_1.0</strain>
        <tissue evidence="1">Leaf</tissue>
    </source>
</reference>
<keyword evidence="2" id="KW-1185">Reference proteome</keyword>
<reference evidence="1" key="2">
    <citation type="journal article" date="2022" name="Hortic Res">
        <title>The genome of Dioscorea zingiberensis sheds light on the biosynthesis, origin and evolution of the medicinally important diosgenin saponins.</title>
        <authorList>
            <person name="Li Y."/>
            <person name="Tan C."/>
            <person name="Li Z."/>
            <person name="Guo J."/>
            <person name="Li S."/>
            <person name="Chen X."/>
            <person name="Wang C."/>
            <person name="Dai X."/>
            <person name="Yang H."/>
            <person name="Song W."/>
            <person name="Hou L."/>
            <person name="Xu J."/>
            <person name="Tong Z."/>
            <person name="Xu A."/>
            <person name="Yuan X."/>
            <person name="Wang W."/>
            <person name="Yang Q."/>
            <person name="Chen L."/>
            <person name="Sun Z."/>
            <person name="Wang K."/>
            <person name="Pan B."/>
            <person name="Chen J."/>
            <person name="Bao Y."/>
            <person name="Liu F."/>
            <person name="Qi X."/>
            <person name="Gang D.R."/>
            <person name="Wen J."/>
            <person name="Li J."/>
        </authorList>
    </citation>
    <scope>NUCLEOTIDE SEQUENCE</scope>
    <source>
        <strain evidence="1">Dzin_1.0</strain>
    </source>
</reference>
<accession>A0A9D5C754</accession>
<evidence type="ECO:0000313" key="1">
    <source>
        <dbReference type="EMBL" id="KAJ0967483.1"/>
    </source>
</evidence>
<dbReference type="Proteomes" id="UP001085076">
    <property type="component" value="Miscellaneous, Linkage group lg07"/>
</dbReference>
<sequence length="186" mass="21445">MDVLLDDYHRDGYTEHQSSGIECSPEAFNMPLLECMSIPSSRFSTSTFEASQVALQMTHEGELLYELNHYGTQLHAQDQQQQQRELDHSNLLVQVVAKSEQLEFPYHGMLDPIFSKQEQAVLNSIAELWMESEENSSLEAKIVKDFDKILFSVDYLHVLEIMSHILNEDDEVLDTFVSQNLIMILF</sequence>
<dbReference type="EMBL" id="JAGGNH010000007">
    <property type="protein sequence ID" value="KAJ0967483.1"/>
    <property type="molecule type" value="Genomic_DNA"/>
</dbReference>
<proteinExistence type="predicted"/>